<evidence type="ECO:0000256" key="1">
    <source>
        <dbReference type="SAM" id="SignalP"/>
    </source>
</evidence>
<dbReference type="Proteomes" id="UP001156398">
    <property type="component" value="Unassembled WGS sequence"/>
</dbReference>
<comment type="caution">
    <text evidence="3">The sequence shown here is derived from an EMBL/GenBank/DDBJ whole genome shotgun (WGS) entry which is preliminary data.</text>
</comment>
<name>A0AA90H293_9ACTN</name>
<dbReference type="AlphaFoldDB" id="A0AA90H293"/>
<sequence length="130" mass="12248">MKRVTRGVLAGAGVAVAVAVAVVSGPGAAFAATPATSVVPADTCTSTTSGNSVSGGCTISTALGTFGSTFSGTFGSNGMGSGTIVLQGGIIGNMNGTWSGGPFTGGPATINYTVQTPAGPVSGSFPVTVN</sequence>
<keyword evidence="1" id="KW-0732">Signal</keyword>
<proteinExistence type="predicted"/>
<feature type="chain" id="PRO_5041717745" evidence="1">
    <location>
        <begin position="32"/>
        <end position="130"/>
    </location>
</feature>
<dbReference type="EMBL" id="JAAGKO020000036">
    <property type="protein sequence ID" value="MDI5965482.1"/>
    <property type="molecule type" value="Genomic_DNA"/>
</dbReference>
<dbReference type="RefSeq" id="WP_271313537.1">
    <property type="nucleotide sequence ID" value="NZ_JAAGKO020000036.1"/>
</dbReference>
<feature type="signal peptide" evidence="1">
    <location>
        <begin position="1"/>
        <end position="31"/>
    </location>
</feature>
<dbReference type="EMBL" id="JABXJJ020000006">
    <property type="protein sequence ID" value="MDI5968912.1"/>
    <property type="molecule type" value="Genomic_DNA"/>
</dbReference>
<reference evidence="3 4" key="1">
    <citation type="submission" date="2023-05" db="EMBL/GenBank/DDBJ databases">
        <title>Streptantibioticus silvisoli sp. nov., acidotolerant actinomycetes 1 from pine litter.</title>
        <authorList>
            <person name="Swiecimska M."/>
            <person name="Golinska P."/>
            <person name="Sangal V."/>
            <person name="Wachnowicz B."/>
            <person name="Goodfellow M."/>
        </authorList>
    </citation>
    <scope>NUCLEOTIDE SEQUENCE</scope>
    <source>
        <strain evidence="3">SL13</strain>
        <strain evidence="2 4">SL54</strain>
    </source>
</reference>
<evidence type="ECO:0000313" key="2">
    <source>
        <dbReference type="EMBL" id="MDI5965482.1"/>
    </source>
</evidence>
<keyword evidence="4" id="KW-1185">Reference proteome</keyword>
<accession>A0AA90H293</accession>
<evidence type="ECO:0000313" key="4">
    <source>
        <dbReference type="Proteomes" id="UP001156398"/>
    </source>
</evidence>
<evidence type="ECO:0000313" key="3">
    <source>
        <dbReference type="EMBL" id="MDI5968912.1"/>
    </source>
</evidence>
<organism evidence="3">
    <name type="scientific">Streptantibioticus silvisoli</name>
    <dbReference type="NCBI Taxonomy" id="2705255"/>
    <lineage>
        <taxon>Bacteria</taxon>
        <taxon>Bacillati</taxon>
        <taxon>Actinomycetota</taxon>
        <taxon>Actinomycetes</taxon>
        <taxon>Kitasatosporales</taxon>
        <taxon>Streptomycetaceae</taxon>
        <taxon>Streptantibioticus</taxon>
    </lineage>
</organism>
<protein>
    <submittedName>
        <fullName evidence="3">Uncharacterized protein</fullName>
    </submittedName>
</protein>
<gene>
    <name evidence="2" type="ORF">POF43_022615</name>
    <name evidence="3" type="ORF">POF50_006065</name>
</gene>